<evidence type="ECO:0000313" key="3">
    <source>
        <dbReference type="EMBL" id="SIQ87824.1"/>
    </source>
</evidence>
<dbReference type="AlphaFoldDB" id="A0A8G2FE85"/>
<feature type="domain" description="Cupin type-2" evidence="2">
    <location>
        <begin position="2"/>
        <end position="70"/>
    </location>
</feature>
<name>A0A8G2FE85_ACIRU</name>
<feature type="region of interest" description="Disordered" evidence="1">
    <location>
        <begin position="93"/>
        <end position="115"/>
    </location>
</feature>
<comment type="caution">
    <text evidence="3">The sequence shown here is derived from an EMBL/GenBank/DDBJ whole genome shotgun (WGS) entry which is preliminary data.</text>
</comment>
<dbReference type="Proteomes" id="UP000186308">
    <property type="component" value="Unassembled WGS sequence"/>
</dbReference>
<protein>
    <submittedName>
        <fullName evidence="3">Cupin domain-containing protein</fullName>
    </submittedName>
</protein>
<evidence type="ECO:0000256" key="1">
    <source>
        <dbReference type="SAM" id="MobiDB-lite"/>
    </source>
</evidence>
<evidence type="ECO:0000313" key="4">
    <source>
        <dbReference type="Proteomes" id="UP000186308"/>
    </source>
</evidence>
<dbReference type="InterPro" id="IPR014710">
    <property type="entry name" value="RmlC-like_jellyroll"/>
</dbReference>
<dbReference type="SUPFAM" id="SSF51182">
    <property type="entry name" value="RmlC-like cupins"/>
    <property type="match status" value="1"/>
</dbReference>
<organism evidence="3 4">
    <name type="scientific">Acidiphilium rubrum</name>
    <dbReference type="NCBI Taxonomy" id="526"/>
    <lineage>
        <taxon>Bacteria</taxon>
        <taxon>Pseudomonadati</taxon>
        <taxon>Pseudomonadota</taxon>
        <taxon>Alphaproteobacteria</taxon>
        <taxon>Acetobacterales</taxon>
        <taxon>Acidocellaceae</taxon>
        <taxon>Acidiphilium</taxon>
    </lineage>
</organism>
<feature type="compositionally biased region" description="Basic and acidic residues" evidence="1">
    <location>
        <begin position="94"/>
        <end position="115"/>
    </location>
</feature>
<dbReference type="OrthoDB" id="5290459at2"/>
<evidence type="ECO:0000259" key="2">
    <source>
        <dbReference type="Pfam" id="PF07883"/>
    </source>
</evidence>
<keyword evidence="4" id="KW-1185">Reference proteome</keyword>
<dbReference type="RefSeq" id="WP_076454514.1">
    <property type="nucleotide sequence ID" value="NZ_FTNE01000011.1"/>
</dbReference>
<proteinExistence type="predicted"/>
<dbReference type="EMBL" id="FTNE01000011">
    <property type="protein sequence ID" value="SIQ87824.1"/>
    <property type="molecule type" value="Genomic_DNA"/>
</dbReference>
<dbReference type="Gene3D" id="2.60.120.10">
    <property type="entry name" value="Jelly Rolls"/>
    <property type="match status" value="1"/>
</dbReference>
<dbReference type="InterPro" id="IPR013096">
    <property type="entry name" value="Cupin_2"/>
</dbReference>
<gene>
    <name evidence="3" type="ORF">SAMN05421828_1111</name>
</gene>
<sequence length="115" mass="12783">RLPPGRRTSYPHAESALEEFVYVLEGTPDAWIDGNLVRLRPGDSVGFPPGTGIAHTFMNNTPIEVRLLVIGEPTNENRIRYPLNATYEAACPERWVDPPDRPLGPHDGRPKVETA</sequence>
<feature type="non-terminal residue" evidence="3">
    <location>
        <position position="1"/>
    </location>
</feature>
<accession>A0A8G2FE85</accession>
<dbReference type="CDD" id="cd02224">
    <property type="entry name" value="cupin_SPO2919-like"/>
    <property type="match status" value="1"/>
</dbReference>
<dbReference type="InterPro" id="IPR011051">
    <property type="entry name" value="RmlC_Cupin_sf"/>
</dbReference>
<dbReference type="Pfam" id="PF07883">
    <property type="entry name" value="Cupin_2"/>
    <property type="match status" value="1"/>
</dbReference>
<reference evidence="3 4" key="1">
    <citation type="submission" date="2017-01" db="EMBL/GenBank/DDBJ databases">
        <authorList>
            <person name="Varghese N."/>
            <person name="Submissions S."/>
        </authorList>
    </citation>
    <scope>NUCLEOTIDE SEQUENCE [LARGE SCALE GENOMIC DNA]</scope>
    <source>
        <strain evidence="3 4">ATCC 35905</strain>
    </source>
</reference>